<accession>A0A834X1V3</accession>
<gene>
    <name evidence="2" type="ORF">G2W53_010954</name>
</gene>
<reference evidence="2" key="1">
    <citation type="submission" date="2020-09" db="EMBL/GenBank/DDBJ databases">
        <title>Genome-Enabled Discovery of Anthraquinone Biosynthesis in Senna tora.</title>
        <authorList>
            <person name="Kang S.-H."/>
            <person name="Pandey R.P."/>
            <person name="Lee C.-M."/>
            <person name="Sim J.-S."/>
            <person name="Jeong J.-T."/>
            <person name="Choi B.-S."/>
            <person name="Jung M."/>
            <person name="Ginzburg D."/>
            <person name="Zhao K."/>
            <person name="Won S.Y."/>
            <person name="Oh T.-J."/>
            <person name="Yu Y."/>
            <person name="Kim N.-H."/>
            <person name="Lee O.R."/>
            <person name="Lee T.-H."/>
            <person name="Bashyal P."/>
            <person name="Kim T.-S."/>
            <person name="Lee W.-H."/>
            <person name="Kawkins C."/>
            <person name="Kim C.-K."/>
            <person name="Kim J.S."/>
            <person name="Ahn B.O."/>
            <person name="Rhee S.Y."/>
            <person name="Sohng J.K."/>
        </authorList>
    </citation>
    <scope>NUCLEOTIDE SEQUENCE</scope>
    <source>
        <tissue evidence="2">Leaf</tissue>
    </source>
</reference>
<feature type="region of interest" description="Disordered" evidence="1">
    <location>
        <begin position="1"/>
        <end position="57"/>
    </location>
</feature>
<name>A0A834X1V3_9FABA</name>
<dbReference type="Proteomes" id="UP000634136">
    <property type="component" value="Unassembled WGS sequence"/>
</dbReference>
<comment type="caution">
    <text evidence="2">The sequence shown here is derived from an EMBL/GenBank/DDBJ whole genome shotgun (WGS) entry which is preliminary data.</text>
</comment>
<proteinExistence type="predicted"/>
<protein>
    <submittedName>
        <fullName evidence="2">Uncharacterized protein</fullName>
    </submittedName>
</protein>
<dbReference type="EMBL" id="JAAIUW010000004">
    <property type="protein sequence ID" value="KAF7836095.1"/>
    <property type="molecule type" value="Genomic_DNA"/>
</dbReference>
<dbReference type="AlphaFoldDB" id="A0A834X1V3"/>
<evidence type="ECO:0000256" key="1">
    <source>
        <dbReference type="SAM" id="MobiDB-lite"/>
    </source>
</evidence>
<evidence type="ECO:0000313" key="2">
    <source>
        <dbReference type="EMBL" id="KAF7836095.1"/>
    </source>
</evidence>
<evidence type="ECO:0000313" key="3">
    <source>
        <dbReference type="Proteomes" id="UP000634136"/>
    </source>
</evidence>
<keyword evidence="3" id="KW-1185">Reference proteome</keyword>
<feature type="compositionally biased region" description="Basic and acidic residues" evidence="1">
    <location>
        <begin position="1"/>
        <end position="26"/>
    </location>
</feature>
<sequence length="57" mass="6362">MAEMEATHARKEVSKPKPPRKEDGRLRSRSISGSKTTTTDGGDDDDENGGRPWSFRE</sequence>
<organism evidence="2 3">
    <name type="scientific">Senna tora</name>
    <dbReference type="NCBI Taxonomy" id="362788"/>
    <lineage>
        <taxon>Eukaryota</taxon>
        <taxon>Viridiplantae</taxon>
        <taxon>Streptophyta</taxon>
        <taxon>Embryophyta</taxon>
        <taxon>Tracheophyta</taxon>
        <taxon>Spermatophyta</taxon>
        <taxon>Magnoliopsida</taxon>
        <taxon>eudicotyledons</taxon>
        <taxon>Gunneridae</taxon>
        <taxon>Pentapetalae</taxon>
        <taxon>rosids</taxon>
        <taxon>fabids</taxon>
        <taxon>Fabales</taxon>
        <taxon>Fabaceae</taxon>
        <taxon>Caesalpinioideae</taxon>
        <taxon>Cassia clade</taxon>
        <taxon>Senna</taxon>
    </lineage>
</organism>